<feature type="transmembrane region" description="Helical" evidence="11">
    <location>
        <begin position="109"/>
        <end position="132"/>
    </location>
</feature>
<evidence type="ECO:0000259" key="14">
    <source>
        <dbReference type="Pfam" id="PF23259"/>
    </source>
</evidence>
<evidence type="ECO:0000256" key="7">
    <source>
        <dbReference type="ARBA" id="ARBA00023065"/>
    </source>
</evidence>
<feature type="transmembrane region" description="Helical" evidence="11">
    <location>
        <begin position="212"/>
        <end position="233"/>
    </location>
</feature>
<dbReference type="Gramene" id="Kaladp0090s0042.1.v1.1">
    <property type="protein sequence ID" value="Kaladp0090s0042.1.v1.1"/>
    <property type="gene ID" value="Kaladp0090s0042.v1.1"/>
</dbReference>
<keyword evidence="6 11" id="KW-1133">Transmembrane helix</keyword>
<dbReference type="GO" id="GO:0006885">
    <property type="term" value="P:regulation of pH"/>
    <property type="evidence" value="ECO:0007669"/>
    <property type="project" value="TreeGrafter"/>
</dbReference>
<feature type="compositionally biased region" description="Polar residues" evidence="10">
    <location>
        <begin position="787"/>
        <end position="800"/>
    </location>
</feature>
<dbReference type="InterPro" id="IPR057291">
    <property type="entry name" value="CHX17_2nd"/>
</dbReference>
<feature type="domain" description="Cation/H(+) antiporter C-terminal" evidence="14">
    <location>
        <begin position="640"/>
        <end position="784"/>
    </location>
</feature>
<feature type="transmembrane region" description="Helical" evidence="11">
    <location>
        <begin position="393"/>
        <end position="412"/>
    </location>
</feature>
<dbReference type="GO" id="GO:0012505">
    <property type="term" value="C:endomembrane system"/>
    <property type="evidence" value="ECO:0007669"/>
    <property type="project" value="TreeGrafter"/>
</dbReference>
<feature type="domain" description="Cation/H+ exchanger transmembrane" evidence="12">
    <location>
        <begin position="63"/>
        <end position="441"/>
    </location>
</feature>
<feature type="transmembrane region" description="Helical" evidence="11">
    <location>
        <begin position="253"/>
        <end position="271"/>
    </location>
</feature>
<keyword evidence="16" id="KW-1185">Reference proteome</keyword>
<evidence type="ECO:0008006" key="17">
    <source>
        <dbReference type="Google" id="ProtNLM"/>
    </source>
</evidence>
<evidence type="ECO:0000256" key="8">
    <source>
        <dbReference type="ARBA" id="ARBA00023136"/>
    </source>
</evidence>
<accession>A0A7N1A5I3</accession>
<comment type="subcellular location">
    <subcellularLocation>
        <location evidence="1">Membrane</location>
        <topology evidence="1">Multi-pass membrane protein</topology>
    </subcellularLocation>
</comment>
<dbReference type="InterPro" id="IPR038770">
    <property type="entry name" value="Na+/solute_symporter_sf"/>
</dbReference>
<dbReference type="InterPro" id="IPR057290">
    <property type="entry name" value="CHX17_C"/>
</dbReference>
<evidence type="ECO:0000256" key="1">
    <source>
        <dbReference type="ARBA" id="ARBA00004141"/>
    </source>
</evidence>
<feature type="transmembrane region" description="Helical" evidence="11">
    <location>
        <begin position="424"/>
        <end position="446"/>
    </location>
</feature>
<dbReference type="Proteomes" id="UP000594263">
    <property type="component" value="Unplaced"/>
</dbReference>
<sequence length="828" mass="91248">MGSVVMEPEDIATYAGESTALKNFTTICTSVGRITSDGVFFRDNPLHYSVPLLLLQLSLCSAIILLFVKAFKPLGQPILLSQILSGLLLGPSILGRFKKFTGTLFPLRSFVVLDTLSTFGYIFYFFLIGAQVDPFLVKKVGKRSFLVGVSAVIVAMILSLSCTFLISNIVKVDERIAKTLPVVALTESVLSFPVVVQYLSELSIINSEFGRVAMSSAIVSNLLGFLLVTPTIILHETPAGKQEWVSTLSNGALLAAVVVFVIRPLILWIVKRSPEGQPLNEELIYSVFVLVLLMGFISQAAGLHIYYGPLVLGIALPPGPPLASSLIEKLDYITHWLFMPLYFIKNGLVINIFAVGSKNYMVLQLIIGVAFFGRFLGAFLASLFTNLPIKDAAALGLVMTAQGLIELGMFKMMRKAKAIGSEAFVVMCASMLIVTAAVTPLIRLLYDPSHRFQVYKRRSVMHLRLDAELRVLVCVHDQDNVPTTINVLEAINSSKRSPMSVSVLHLVELAGRATPLFITHKKTKKSSSNSSHSEPIIKAFRHYEESNNGLVSLHPFTLISSYSTMHDDVCEVALDMKTNLVVIPFHKKYFNHGDLMSAKKNIRTLNKDVLEKAPCSVAILVDKGLLTSSRPVLNSWSAFRVAVLFLGGRDDREALAIGMRAATHENVHLTMFRLVENGNVSSDDLMDKKLDNAMLSEFRDSVTGNHKVKYIEEVVMDGSGTIAVVRSMEEAFELIIVGHRHDEHSQLMMGLLDWNETSELGTIGDILASSDFRGHSTVLVIQQQFQVTPNSKDQTPNATQKHFDTRGDATSEEADDVPIQNAHFYHAK</sequence>
<dbReference type="Pfam" id="PF00999">
    <property type="entry name" value="Na_H_Exchanger"/>
    <property type="match status" value="1"/>
</dbReference>
<evidence type="ECO:0000256" key="5">
    <source>
        <dbReference type="ARBA" id="ARBA00022958"/>
    </source>
</evidence>
<evidence type="ECO:0000256" key="6">
    <source>
        <dbReference type="ARBA" id="ARBA00022989"/>
    </source>
</evidence>
<dbReference type="AlphaFoldDB" id="A0A7N1A5I3"/>
<keyword evidence="2" id="KW-0813">Transport</keyword>
<name>A0A7N1A5I3_KALFE</name>
<evidence type="ECO:0000256" key="3">
    <source>
        <dbReference type="ARBA" id="ARBA00022538"/>
    </source>
</evidence>
<keyword evidence="5" id="KW-0630">Potassium</keyword>
<dbReference type="InterPro" id="IPR050794">
    <property type="entry name" value="CPA2_transporter"/>
</dbReference>
<proteinExistence type="inferred from homology"/>
<comment type="similarity">
    <text evidence="9">Belongs to the monovalent cation:proton antiporter 2 (CPA2) transporter (TC 2.A.37) family. CHX (TC 2.A.37.4) subfamily.</text>
</comment>
<evidence type="ECO:0000256" key="11">
    <source>
        <dbReference type="SAM" id="Phobius"/>
    </source>
</evidence>
<dbReference type="GO" id="GO:0006813">
    <property type="term" value="P:potassium ion transport"/>
    <property type="evidence" value="ECO:0007669"/>
    <property type="project" value="UniProtKB-KW"/>
</dbReference>
<feature type="transmembrane region" description="Helical" evidence="11">
    <location>
        <begin position="46"/>
        <end position="67"/>
    </location>
</feature>
<dbReference type="EnsemblPlants" id="Kaladp0090s0042.1.v1.1">
    <property type="protein sequence ID" value="Kaladp0090s0042.1.v1.1"/>
    <property type="gene ID" value="Kaladp0090s0042.v1.1"/>
</dbReference>
<dbReference type="Pfam" id="PF23256">
    <property type="entry name" value="CHX17_2nd"/>
    <property type="match status" value="1"/>
</dbReference>
<dbReference type="OMA" id="SGNTCAK"/>
<protein>
    <recommendedName>
        <fullName evidence="17">Cation/H+ exchanger domain-containing protein</fullName>
    </recommendedName>
</protein>
<feature type="transmembrane region" description="Helical" evidence="11">
    <location>
        <begin position="79"/>
        <end position="97"/>
    </location>
</feature>
<evidence type="ECO:0000256" key="9">
    <source>
        <dbReference type="ARBA" id="ARBA00038341"/>
    </source>
</evidence>
<feature type="transmembrane region" description="Helical" evidence="11">
    <location>
        <begin position="362"/>
        <end position="381"/>
    </location>
</feature>
<dbReference type="GO" id="GO:0016020">
    <property type="term" value="C:membrane"/>
    <property type="evidence" value="ECO:0007669"/>
    <property type="project" value="UniProtKB-SubCell"/>
</dbReference>
<dbReference type="PANTHER" id="PTHR32468">
    <property type="entry name" value="CATION/H + ANTIPORTER"/>
    <property type="match status" value="1"/>
</dbReference>
<reference evidence="15" key="1">
    <citation type="submission" date="2021-01" db="UniProtKB">
        <authorList>
            <consortium name="EnsemblPlants"/>
        </authorList>
    </citation>
    <scope>IDENTIFICATION</scope>
</reference>
<evidence type="ECO:0000313" key="16">
    <source>
        <dbReference type="Proteomes" id="UP000594263"/>
    </source>
</evidence>
<evidence type="ECO:0000259" key="12">
    <source>
        <dbReference type="Pfam" id="PF00999"/>
    </source>
</evidence>
<dbReference type="Pfam" id="PF23259">
    <property type="entry name" value="CHX17_C"/>
    <property type="match status" value="1"/>
</dbReference>
<evidence type="ECO:0000256" key="4">
    <source>
        <dbReference type="ARBA" id="ARBA00022692"/>
    </source>
</evidence>
<feature type="transmembrane region" description="Helical" evidence="11">
    <location>
        <begin position="283"/>
        <end position="307"/>
    </location>
</feature>
<feature type="transmembrane region" description="Helical" evidence="11">
    <location>
        <begin position="144"/>
        <end position="167"/>
    </location>
</feature>
<dbReference type="GO" id="GO:1902600">
    <property type="term" value="P:proton transmembrane transport"/>
    <property type="evidence" value="ECO:0007669"/>
    <property type="project" value="InterPro"/>
</dbReference>
<dbReference type="PANTHER" id="PTHR32468:SF114">
    <property type="entry name" value="CATION_H+ EXCHANGER DOMAIN-CONTAINING PROTEIN"/>
    <property type="match status" value="1"/>
</dbReference>
<feature type="transmembrane region" description="Helical" evidence="11">
    <location>
        <begin position="333"/>
        <end position="355"/>
    </location>
</feature>
<keyword evidence="8 11" id="KW-0472">Membrane</keyword>
<dbReference type="InterPro" id="IPR006153">
    <property type="entry name" value="Cation/H_exchanger_TM"/>
</dbReference>
<keyword evidence="3" id="KW-0633">Potassium transport</keyword>
<dbReference type="Gene3D" id="1.20.1530.20">
    <property type="match status" value="1"/>
</dbReference>
<evidence type="ECO:0000313" key="15">
    <source>
        <dbReference type="EnsemblPlants" id="Kaladp0090s0042.1.v1.1"/>
    </source>
</evidence>
<keyword evidence="7" id="KW-0406">Ion transport</keyword>
<evidence type="ECO:0000256" key="2">
    <source>
        <dbReference type="ARBA" id="ARBA00022448"/>
    </source>
</evidence>
<keyword evidence="4 11" id="KW-0812">Transmembrane</keyword>
<feature type="transmembrane region" description="Helical" evidence="11">
    <location>
        <begin position="179"/>
        <end position="200"/>
    </location>
</feature>
<dbReference type="GO" id="GO:0015297">
    <property type="term" value="F:antiporter activity"/>
    <property type="evidence" value="ECO:0007669"/>
    <property type="project" value="InterPro"/>
</dbReference>
<evidence type="ECO:0000256" key="10">
    <source>
        <dbReference type="SAM" id="MobiDB-lite"/>
    </source>
</evidence>
<evidence type="ECO:0000259" key="13">
    <source>
        <dbReference type="Pfam" id="PF23256"/>
    </source>
</evidence>
<organism evidence="15 16">
    <name type="scientific">Kalanchoe fedtschenkoi</name>
    <name type="common">Lavender scallops</name>
    <name type="synonym">South American air plant</name>
    <dbReference type="NCBI Taxonomy" id="63787"/>
    <lineage>
        <taxon>Eukaryota</taxon>
        <taxon>Viridiplantae</taxon>
        <taxon>Streptophyta</taxon>
        <taxon>Embryophyta</taxon>
        <taxon>Tracheophyta</taxon>
        <taxon>Spermatophyta</taxon>
        <taxon>Magnoliopsida</taxon>
        <taxon>eudicotyledons</taxon>
        <taxon>Gunneridae</taxon>
        <taxon>Pentapetalae</taxon>
        <taxon>Saxifragales</taxon>
        <taxon>Crassulaceae</taxon>
        <taxon>Kalanchoe</taxon>
    </lineage>
</organism>
<feature type="region of interest" description="Disordered" evidence="10">
    <location>
        <begin position="787"/>
        <end position="828"/>
    </location>
</feature>
<feature type="domain" description="Cation/H(+) antiporter central" evidence="13">
    <location>
        <begin position="501"/>
        <end position="626"/>
    </location>
</feature>